<feature type="compositionally biased region" description="Low complexity" evidence="1">
    <location>
        <begin position="539"/>
        <end position="555"/>
    </location>
</feature>
<feature type="compositionally biased region" description="Acidic residues" evidence="1">
    <location>
        <begin position="387"/>
        <end position="396"/>
    </location>
</feature>
<dbReference type="AlphaFoldDB" id="A0A2H3CH82"/>
<evidence type="ECO:0000313" key="2">
    <source>
        <dbReference type="EMBL" id="PBK82459.1"/>
    </source>
</evidence>
<dbReference type="STRING" id="47427.A0A2H3CH82"/>
<dbReference type="InParanoid" id="A0A2H3CH82"/>
<dbReference type="OrthoDB" id="3030484at2759"/>
<feature type="compositionally biased region" description="Basic and acidic residues" evidence="1">
    <location>
        <begin position="377"/>
        <end position="386"/>
    </location>
</feature>
<protein>
    <submittedName>
        <fullName evidence="2">Uncharacterized protein</fullName>
    </submittedName>
</protein>
<feature type="compositionally biased region" description="Low complexity" evidence="1">
    <location>
        <begin position="499"/>
        <end position="515"/>
    </location>
</feature>
<keyword evidence="3" id="KW-1185">Reference proteome</keyword>
<feature type="region of interest" description="Disordered" evidence="1">
    <location>
        <begin position="362"/>
        <end position="418"/>
    </location>
</feature>
<proteinExistence type="predicted"/>
<name>A0A2H3CH82_ARMGA</name>
<feature type="compositionally biased region" description="Polar residues" evidence="1">
    <location>
        <begin position="190"/>
        <end position="199"/>
    </location>
</feature>
<sequence length="1038" mass="116580">MSLPLHSHVTCDEIHQRVQTLCRYDDGGVMPPLLSNNMPHPDPLRNSAIYYPLLPSVITTQLDYLRKSLSHPSRSHVFNASLAELQGPDGIPISSRIGHTVILFFPGEHEPCLNPEETGLVTPEDSNDEDCANGPGILIQSHEKSGEDNGDGNQEGDTPAVRRRNSYPPDANTNPETQPPPDAILDESESSGNESQDNNSVHSYVYRVNHDNQGELVQGTLPSPIPRGLQCIPPPPHPALPFTFVLPIQQIISVKHDEARGVFRVPRDYSLRMSIDEEELRILKRGLPLLIAVRMDFIIRTLAQVSNQRGSALILHNLVYLDMMHRMLYPRRVDLYSPPTAHPLLKMPQFRPTVFMLETYEPTEVDSSQSSSEDSQEQDKKSKRGEDEGDDDPESSEWDRTTLKKRRLESQEEGDRDQLMYPATPLAATAPNVFAAQLQTIHIPSADLDIEMGEDEAEGGLLASDGAGSEWESFDSEMKDLTPAEPTLTMDPRLLVMSAASSTGSSPAPSRSFSPLFENIQPHTNGDESSSEGTEYETSESSPPSSNDSTPSYSSDDLDAYSPLSLEELTRGSLKSKAYVVKPVRLSRETVAVLDDLPNEPRHFACRTSTALGRGNNNALTYSICQHDNKGRMIQEPMPYVPAPSLLFPYDNLESEFIFQVMESFQGSCDHSPLQNGTSNELVNPFGASYDTLQGLDKYQMSKIALKIHDLMMDLDVYLDQWNGTHPRLTIGDVEIIHLTIFRAHAEHARLVDIGEWRWNLTMLGISDTSAATRIVSFSDAGWTNTQVNGNLQMSREDASGDHKVPSPHVLIFMRPEEMMPGREHIANAMRNQDILETYKPLDDEPAYSFLDLKQSHITEVFKNSWIPVITHVHIIRLFIHRLLGLLAKQFLTAQWHRAVDRLSPEDEARHFLYYHNDLFRYLSPGIPSYFQGFHHRCLHVNPTSGTLWMPLPSRNPLLTANKDEFIYHAAALFEFKGRGELANSLRFACAAEPILPAEVRALFAHGYVEPIEYYDSQGRQRTFRGDKLDLCYYAEEV</sequence>
<dbReference type="EMBL" id="KZ293717">
    <property type="protein sequence ID" value="PBK82459.1"/>
    <property type="molecule type" value="Genomic_DNA"/>
</dbReference>
<organism evidence="2 3">
    <name type="scientific">Armillaria gallica</name>
    <name type="common">Bulbous honey fungus</name>
    <name type="synonym">Armillaria bulbosa</name>
    <dbReference type="NCBI Taxonomy" id="47427"/>
    <lineage>
        <taxon>Eukaryota</taxon>
        <taxon>Fungi</taxon>
        <taxon>Dikarya</taxon>
        <taxon>Basidiomycota</taxon>
        <taxon>Agaricomycotina</taxon>
        <taxon>Agaricomycetes</taxon>
        <taxon>Agaricomycetidae</taxon>
        <taxon>Agaricales</taxon>
        <taxon>Marasmiineae</taxon>
        <taxon>Physalacriaceae</taxon>
        <taxon>Armillaria</taxon>
    </lineage>
</organism>
<evidence type="ECO:0000256" key="1">
    <source>
        <dbReference type="SAM" id="MobiDB-lite"/>
    </source>
</evidence>
<dbReference type="OMA" id="EHIANAM"/>
<feature type="region of interest" description="Disordered" evidence="1">
    <location>
        <begin position="114"/>
        <end position="199"/>
    </location>
</feature>
<feature type="region of interest" description="Disordered" evidence="1">
    <location>
        <begin position="499"/>
        <end position="559"/>
    </location>
</feature>
<evidence type="ECO:0000313" key="3">
    <source>
        <dbReference type="Proteomes" id="UP000217790"/>
    </source>
</evidence>
<gene>
    <name evidence="2" type="ORF">ARMGADRAFT_1038614</name>
</gene>
<accession>A0A2H3CH82</accession>
<dbReference type="Proteomes" id="UP000217790">
    <property type="component" value="Unassembled WGS sequence"/>
</dbReference>
<reference evidence="3" key="1">
    <citation type="journal article" date="2017" name="Nat. Ecol. Evol.">
        <title>Genome expansion and lineage-specific genetic innovations in the forest pathogenic fungi Armillaria.</title>
        <authorList>
            <person name="Sipos G."/>
            <person name="Prasanna A.N."/>
            <person name="Walter M.C."/>
            <person name="O'Connor E."/>
            <person name="Balint B."/>
            <person name="Krizsan K."/>
            <person name="Kiss B."/>
            <person name="Hess J."/>
            <person name="Varga T."/>
            <person name="Slot J."/>
            <person name="Riley R."/>
            <person name="Boka B."/>
            <person name="Rigling D."/>
            <person name="Barry K."/>
            <person name="Lee J."/>
            <person name="Mihaltcheva S."/>
            <person name="LaButti K."/>
            <person name="Lipzen A."/>
            <person name="Waldron R."/>
            <person name="Moloney N.M."/>
            <person name="Sperisen C."/>
            <person name="Kredics L."/>
            <person name="Vagvoelgyi C."/>
            <person name="Patrignani A."/>
            <person name="Fitzpatrick D."/>
            <person name="Nagy I."/>
            <person name="Doyle S."/>
            <person name="Anderson J.B."/>
            <person name="Grigoriev I.V."/>
            <person name="Gueldener U."/>
            <person name="Muensterkoetter M."/>
            <person name="Nagy L.G."/>
        </authorList>
    </citation>
    <scope>NUCLEOTIDE SEQUENCE [LARGE SCALE GENOMIC DNA]</scope>
    <source>
        <strain evidence="3">Ar21-2</strain>
    </source>
</reference>